<reference evidence="1" key="1">
    <citation type="submission" date="2021-06" db="EMBL/GenBank/DDBJ databases">
        <authorList>
            <person name="Kallberg Y."/>
            <person name="Tangrot J."/>
            <person name="Rosling A."/>
        </authorList>
    </citation>
    <scope>NUCLEOTIDE SEQUENCE</scope>
    <source>
        <strain evidence="1">MA461A</strain>
    </source>
</reference>
<feature type="non-terminal residue" evidence="1">
    <location>
        <position position="1"/>
    </location>
</feature>
<name>A0ACA9QS88_9GLOM</name>
<dbReference type="EMBL" id="CAJVQC010037522">
    <property type="protein sequence ID" value="CAG8764067.1"/>
    <property type="molecule type" value="Genomic_DNA"/>
</dbReference>
<comment type="caution">
    <text evidence="1">The sequence shown here is derived from an EMBL/GenBank/DDBJ whole genome shotgun (WGS) entry which is preliminary data.</text>
</comment>
<feature type="non-terminal residue" evidence="1">
    <location>
        <position position="204"/>
    </location>
</feature>
<gene>
    <name evidence="1" type="ORF">RPERSI_LOCUS15583</name>
</gene>
<organism evidence="1 2">
    <name type="scientific">Racocetra persica</name>
    <dbReference type="NCBI Taxonomy" id="160502"/>
    <lineage>
        <taxon>Eukaryota</taxon>
        <taxon>Fungi</taxon>
        <taxon>Fungi incertae sedis</taxon>
        <taxon>Mucoromycota</taxon>
        <taxon>Glomeromycotina</taxon>
        <taxon>Glomeromycetes</taxon>
        <taxon>Diversisporales</taxon>
        <taxon>Gigasporaceae</taxon>
        <taxon>Racocetra</taxon>
    </lineage>
</organism>
<protein>
    <submittedName>
        <fullName evidence="1">21545_t:CDS:1</fullName>
    </submittedName>
</protein>
<keyword evidence="2" id="KW-1185">Reference proteome</keyword>
<proteinExistence type="predicted"/>
<dbReference type="Proteomes" id="UP000789920">
    <property type="component" value="Unassembled WGS sequence"/>
</dbReference>
<evidence type="ECO:0000313" key="2">
    <source>
        <dbReference type="Proteomes" id="UP000789920"/>
    </source>
</evidence>
<sequence>EFFEDDDFDSDADILPVPPDFSYLKHNIPFHQGFIRLPPAFPDNNISLYGLIRLFFSQTILNTILTNTNEYAQSKYADGTLAHRQFRLQLAWDFINDTLNNRQKVVNKQHLNKNSASIVSKYYKLPTIRLSGTNHYPEWRKSRVACVWCRWNAKQNDKDINEKNPPQSQIWCNKCNVALCCNISRPSCFEKYHTYIENNNNIYI</sequence>
<accession>A0ACA9QS88</accession>
<evidence type="ECO:0000313" key="1">
    <source>
        <dbReference type="EMBL" id="CAG8764067.1"/>
    </source>
</evidence>